<dbReference type="SUPFAM" id="SSF53756">
    <property type="entry name" value="UDP-Glycosyltransferase/glycogen phosphorylase"/>
    <property type="match status" value="1"/>
</dbReference>
<proteinExistence type="predicted"/>
<reference evidence="3" key="1">
    <citation type="submission" date="2018-05" db="EMBL/GenBank/DDBJ databases">
        <authorList>
            <person name="Lanie J.A."/>
            <person name="Ng W.-L."/>
            <person name="Kazmierczak K.M."/>
            <person name="Andrzejewski T.M."/>
            <person name="Davidsen T.M."/>
            <person name="Wayne K.J."/>
            <person name="Tettelin H."/>
            <person name="Glass J.I."/>
            <person name="Rusch D."/>
            <person name="Podicherti R."/>
            <person name="Tsui H.-C.T."/>
            <person name="Winkler M.E."/>
        </authorList>
    </citation>
    <scope>NUCLEOTIDE SEQUENCE</scope>
</reference>
<evidence type="ECO:0008006" key="4">
    <source>
        <dbReference type="Google" id="ProtNLM"/>
    </source>
</evidence>
<dbReference type="Gene3D" id="3.40.50.2000">
    <property type="entry name" value="Glycogen Phosphorylase B"/>
    <property type="match status" value="2"/>
</dbReference>
<keyword evidence="1" id="KW-0328">Glycosyltransferase</keyword>
<dbReference type="PANTHER" id="PTHR30160">
    <property type="entry name" value="TETRAACYLDISACCHARIDE 4'-KINASE-RELATED"/>
    <property type="match status" value="1"/>
</dbReference>
<keyword evidence="2" id="KW-0808">Transferase</keyword>
<accession>A0A381Y4H0</accession>
<dbReference type="AlphaFoldDB" id="A0A381Y4H0"/>
<evidence type="ECO:0000256" key="1">
    <source>
        <dbReference type="ARBA" id="ARBA00022676"/>
    </source>
</evidence>
<evidence type="ECO:0000256" key="2">
    <source>
        <dbReference type="ARBA" id="ARBA00022679"/>
    </source>
</evidence>
<dbReference type="InterPro" id="IPR002201">
    <property type="entry name" value="Glyco_trans_9"/>
</dbReference>
<dbReference type="PANTHER" id="PTHR30160:SF15">
    <property type="entry name" value="GLYCOSYLTRANSFERASE HI_0523-RELATED"/>
    <property type="match status" value="1"/>
</dbReference>
<organism evidence="3">
    <name type="scientific">marine metagenome</name>
    <dbReference type="NCBI Taxonomy" id="408172"/>
    <lineage>
        <taxon>unclassified sequences</taxon>
        <taxon>metagenomes</taxon>
        <taxon>ecological metagenomes</taxon>
    </lineage>
</organism>
<dbReference type="GO" id="GO:0005829">
    <property type="term" value="C:cytosol"/>
    <property type="evidence" value="ECO:0007669"/>
    <property type="project" value="TreeGrafter"/>
</dbReference>
<sequence length="352" mass="40323">MPQYSYTEPPKRFLLVRTDRVGDTILTLPAVTALRKKYPDAFISFLAQPYTVPLIEQYEGIDLLLSYEPEGHHRGWQGVLRLGNQLGNLNFDVVLLFYPRPELSFALLLAKIPLRIGTGFRWYSFLLNKRIYEHRKDCRKHESEYNLSLLDSLLPDQIKQPEYKFKKWTPESWWEEFSRELNCPDYAIVHPGSGDSAPNLNAEQYILIIRLLLENTSWTVLLTGISEEENLVNELAADFPEERVKKAAGRFSLAELFSVIRNSSLLVTSSTGPLHLANAAGTPLLGFFCPAKPHTPDRWGPYDQQQWVVKPKLDGPETCQLKKCPYGGCLQKLTDLEITEVLCNQRLKELLT</sequence>
<protein>
    <recommendedName>
        <fullName evidence="4">Glycosyltransferase family 9 protein</fullName>
    </recommendedName>
</protein>
<dbReference type="GO" id="GO:0009244">
    <property type="term" value="P:lipopolysaccharide core region biosynthetic process"/>
    <property type="evidence" value="ECO:0007669"/>
    <property type="project" value="TreeGrafter"/>
</dbReference>
<name>A0A381Y4H0_9ZZZZ</name>
<dbReference type="GO" id="GO:0008713">
    <property type="term" value="F:ADP-heptose-lipopolysaccharide heptosyltransferase activity"/>
    <property type="evidence" value="ECO:0007669"/>
    <property type="project" value="TreeGrafter"/>
</dbReference>
<gene>
    <name evidence="3" type="ORF">METZ01_LOCUS124778</name>
</gene>
<evidence type="ECO:0000313" key="3">
    <source>
        <dbReference type="EMBL" id="SVA71924.1"/>
    </source>
</evidence>
<dbReference type="Pfam" id="PF01075">
    <property type="entry name" value="Glyco_transf_9"/>
    <property type="match status" value="1"/>
</dbReference>
<dbReference type="InterPro" id="IPR051199">
    <property type="entry name" value="LPS_LOS_Heptosyltrfase"/>
</dbReference>
<dbReference type="CDD" id="cd03789">
    <property type="entry name" value="GT9_LPS_heptosyltransferase"/>
    <property type="match status" value="1"/>
</dbReference>
<dbReference type="EMBL" id="UINC01017372">
    <property type="protein sequence ID" value="SVA71924.1"/>
    <property type="molecule type" value="Genomic_DNA"/>
</dbReference>